<feature type="signal peptide" evidence="2">
    <location>
        <begin position="1"/>
        <end position="22"/>
    </location>
</feature>
<keyword evidence="1" id="KW-0812">Transmembrane</keyword>
<feature type="transmembrane region" description="Helical" evidence="1">
    <location>
        <begin position="269"/>
        <end position="289"/>
    </location>
</feature>
<evidence type="ECO:0000256" key="1">
    <source>
        <dbReference type="SAM" id="Phobius"/>
    </source>
</evidence>
<organism evidence="3 4">
    <name type="scientific">Hypsibius exemplaris</name>
    <name type="common">Freshwater tardigrade</name>
    <dbReference type="NCBI Taxonomy" id="2072580"/>
    <lineage>
        <taxon>Eukaryota</taxon>
        <taxon>Metazoa</taxon>
        <taxon>Ecdysozoa</taxon>
        <taxon>Tardigrada</taxon>
        <taxon>Eutardigrada</taxon>
        <taxon>Parachela</taxon>
        <taxon>Hypsibioidea</taxon>
        <taxon>Hypsibiidae</taxon>
        <taxon>Hypsibius</taxon>
    </lineage>
</organism>
<keyword evidence="2" id="KW-0732">Signal</keyword>
<evidence type="ECO:0008006" key="5">
    <source>
        <dbReference type="Google" id="ProtNLM"/>
    </source>
</evidence>
<dbReference type="AlphaFoldDB" id="A0A1W0WDU9"/>
<reference evidence="4" key="1">
    <citation type="submission" date="2017-01" db="EMBL/GenBank/DDBJ databases">
        <title>Comparative genomics of anhydrobiosis in the tardigrade Hypsibius dujardini.</title>
        <authorList>
            <person name="Yoshida Y."/>
            <person name="Koutsovoulos G."/>
            <person name="Laetsch D."/>
            <person name="Stevens L."/>
            <person name="Kumar S."/>
            <person name="Horikawa D."/>
            <person name="Ishino K."/>
            <person name="Komine S."/>
            <person name="Tomita M."/>
            <person name="Blaxter M."/>
            <person name="Arakawa K."/>
        </authorList>
    </citation>
    <scope>NUCLEOTIDE SEQUENCE [LARGE SCALE GENOMIC DNA]</scope>
    <source>
        <strain evidence="4">Z151</strain>
    </source>
</reference>
<keyword evidence="1" id="KW-1133">Transmembrane helix</keyword>
<keyword evidence="1" id="KW-0472">Membrane</keyword>
<protein>
    <recommendedName>
        <fullName evidence="5">Gustatory receptor</fullName>
    </recommendedName>
</protein>
<name>A0A1W0WDU9_HYPEX</name>
<accession>A0A1W0WDU9</accession>
<feature type="transmembrane region" description="Helical" evidence="1">
    <location>
        <begin position="395"/>
        <end position="414"/>
    </location>
</feature>
<feature type="transmembrane region" description="Helical" evidence="1">
    <location>
        <begin position="316"/>
        <end position="335"/>
    </location>
</feature>
<keyword evidence="4" id="KW-1185">Reference proteome</keyword>
<evidence type="ECO:0000256" key="2">
    <source>
        <dbReference type="SAM" id="SignalP"/>
    </source>
</evidence>
<feature type="transmembrane region" description="Helical" evidence="1">
    <location>
        <begin position="208"/>
        <end position="228"/>
    </location>
</feature>
<evidence type="ECO:0000313" key="4">
    <source>
        <dbReference type="Proteomes" id="UP000192578"/>
    </source>
</evidence>
<evidence type="ECO:0000313" key="3">
    <source>
        <dbReference type="EMBL" id="OQV13368.1"/>
    </source>
</evidence>
<comment type="caution">
    <text evidence="3">The sequence shown here is derived from an EMBL/GenBank/DDBJ whole genome shotgun (WGS) entry which is preliminary data.</text>
</comment>
<gene>
    <name evidence="3" type="ORF">BV898_12402</name>
</gene>
<sequence length="446" mass="50764">MQQTHFHNVSWKLIALLGFVECHHCFSTTAPFGAVPQTDGHRKPQKRAYFILSKIRYALKVLWVVVTVASVCHQFAETFYGMATTATGITDVMRGLRWRLKQLAALFTLYCLWRRRAELESVCQRREQFETLSRNIVGEEKYAVMVEGMRKFGRIFNFLSITFLAVTHVELAGEYITRYHSAVRVCPYTHASVTLWTSEVFFWSTTDILTFIPYFAVTWWCTLIHAAVRSSRALREGLKIAAVTHGTSVGTLWKVSVMVRQYFLAVEGAFSGILFWHITAAVLTGLSFLGDMVDRTRDSADGEWGHWLTALVTPQLLIWNILILVGIPTMFAIQFQEEMETLTDVILEQCQYSPGTETSSLETRMRMDFKMDLLILQKKPLAFTGLQYFFLDKGFIVTLVGFVTTYAVVIFELVKNDVARVALQSVANDSGSQDPMRNPLNGNFVT</sequence>
<dbReference type="Proteomes" id="UP000192578">
    <property type="component" value="Unassembled WGS sequence"/>
</dbReference>
<proteinExistence type="predicted"/>
<dbReference type="EMBL" id="MTYJ01000125">
    <property type="protein sequence ID" value="OQV13368.1"/>
    <property type="molecule type" value="Genomic_DNA"/>
</dbReference>
<feature type="transmembrane region" description="Helical" evidence="1">
    <location>
        <begin position="155"/>
        <end position="173"/>
    </location>
</feature>
<feature type="chain" id="PRO_5012664222" description="Gustatory receptor" evidence="2">
    <location>
        <begin position="23"/>
        <end position="446"/>
    </location>
</feature>
<feature type="transmembrane region" description="Helical" evidence="1">
    <location>
        <begin position="57"/>
        <end position="76"/>
    </location>
</feature>